<feature type="disulfide bond" evidence="6">
    <location>
        <begin position="598"/>
        <end position="607"/>
    </location>
</feature>
<evidence type="ECO:0000259" key="8">
    <source>
        <dbReference type="PROSITE" id="PS50825"/>
    </source>
</evidence>
<evidence type="ECO:0000256" key="6">
    <source>
        <dbReference type="PROSITE-ProRule" id="PRU00076"/>
    </source>
</evidence>
<name>A0A9Q0YR60_HOLLE</name>
<dbReference type="PROSITE" id="PS01186">
    <property type="entry name" value="EGF_2"/>
    <property type="match status" value="5"/>
</dbReference>
<comment type="caution">
    <text evidence="6">Lacks conserved residue(s) required for the propagation of feature annotation.</text>
</comment>
<dbReference type="Proteomes" id="UP001152320">
    <property type="component" value="Chromosome 17"/>
</dbReference>
<dbReference type="AlphaFoldDB" id="A0A9Q0YR60"/>
<gene>
    <name evidence="9" type="ORF">HOLleu_34024</name>
</gene>
<dbReference type="Gene3D" id="2.10.25.10">
    <property type="entry name" value="Laminin"/>
    <property type="match status" value="10"/>
</dbReference>
<feature type="domain" description="EGF-like" evidence="7">
    <location>
        <begin position="700"/>
        <end position="745"/>
    </location>
</feature>
<proteinExistence type="predicted"/>
<feature type="domain" description="HYR" evidence="8">
    <location>
        <begin position="788"/>
        <end position="872"/>
    </location>
</feature>
<dbReference type="CDD" id="cd00054">
    <property type="entry name" value="EGF_CA"/>
    <property type="match status" value="3"/>
</dbReference>
<feature type="domain" description="EGF-like" evidence="7">
    <location>
        <begin position="446"/>
        <end position="485"/>
    </location>
</feature>
<evidence type="ECO:0000256" key="1">
    <source>
        <dbReference type="ARBA" id="ARBA00022536"/>
    </source>
</evidence>
<dbReference type="SMART" id="SM00181">
    <property type="entry name" value="EGF"/>
    <property type="match status" value="11"/>
</dbReference>
<reference evidence="9" key="1">
    <citation type="submission" date="2021-10" db="EMBL/GenBank/DDBJ databases">
        <title>Tropical sea cucumber genome reveals ecological adaptation and Cuvierian tubules defense mechanism.</title>
        <authorList>
            <person name="Chen T."/>
        </authorList>
    </citation>
    <scope>NUCLEOTIDE SEQUENCE</scope>
    <source>
        <strain evidence="9">Nanhai2018</strain>
        <tissue evidence="9">Muscle</tissue>
    </source>
</reference>
<feature type="disulfide bond" evidence="6">
    <location>
        <begin position="9"/>
        <end position="26"/>
    </location>
</feature>
<dbReference type="EMBL" id="JAIZAY010000017">
    <property type="protein sequence ID" value="KAJ8026231.1"/>
    <property type="molecule type" value="Genomic_DNA"/>
</dbReference>
<dbReference type="Pfam" id="PF02494">
    <property type="entry name" value="HYR"/>
    <property type="match status" value="5"/>
</dbReference>
<feature type="domain" description="HYR" evidence="8">
    <location>
        <begin position="161"/>
        <end position="244"/>
    </location>
</feature>
<dbReference type="GO" id="GO:0005509">
    <property type="term" value="F:calcium ion binding"/>
    <property type="evidence" value="ECO:0007669"/>
    <property type="project" value="InterPro"/>
</dbReference>
<keyword evidence="1 6" id="KW-0245">EGF-like domain</keyword>
<feature type="disulfide bond" evidence="6">
    <location>
        <begin position="434"/>
        <end position="443"/>
    </location>
</feature>
<dbReference type="FunFam" id="2.10.25.10:FF:000255">
    <property type="entry name" value="Sushi, nidogen and EGF-like domains 1"/>
    <property type="match status" value="1"/>
</dbReference>
<feature type="domain" description="EGF-like" evidence="7">
    <location>
        <begin position="528"/>
        <end position="567"/>
    </location>
</feature>
<feature type="domain" description="EGF-like" evidence="7">
    <location>
        <begin position="39"/>
        <end position="75"/>
    </location>
</feature>
<accession>A0A9Q0YR60</accession>
<feature type="domain" description="HYR" evidence="8">
    <location>
        <begin position="325"/>
        <end position="407"/>
    </location>
</feature>
<sequence>MLPCESSPCMNGGVCVGANNAEGFTCSCPASFIGPRCEESVCNPNPCRNGATCFAFANVPFFCLCADGFTGETCEFLDTTPPTISNCPSQPIRRTAPTGTSQVAVSWTAPRATDASGIASTDVNFPPGSLFIIGTTPVRYVFTDGAGNSAVCTFDVIVTGTDTTPPTISNCPPQPIRRTAPTGTSQVAVSWTTPRATDASGIESTDVNFLPGSLFIIGTTPVRYVFTDGAGNSAVCTFDVIVTGTDPPTGSFTVTCPDDICMVPPAGMVFVQVIWNDPVVSGGVGQVSQLRGPAVNSAFYQAGTGEVVIYQFSDGANNFAEYCQQSTSPLMVQNCPGDMSHLLNQGSISVFVEWDDLVVTGDGNVRQIAGPPSSSGTFSLGDTLVEYIFQDDSGQRATCTFTVRVTQASSCDIPSCQNGGTCIPLTLTDFTCACPGCFRGDQCEDVVNACDGNQCQNGGTCQPFIGSCEQYFCLCPPCLSGIFCELQTNPCDSGSCGNGAICSPSGTGCSQFTCQCQGCFLGPFCEQEFNPCSNNPCQNGGICQPLQGSCTLYTCDCQGCFTGFNCEIPFNPCQNRPCLNGGTCRNDPTSCTGYSCDCIQCFAGFQCELAIANLCDGNPCVNGGTCVRTGESCTSFLCLCEEGFGGPLCQTVPQVVTNPCSSAPCQNGGSCLVTENGYHCICRVGYRGNNCESSIVQAVRFDACGIQGPNFCSNNGVCLNAFISISRSIIPVCDCPVGFAGHFCGVNVGNPCIPNPCRNNGQCTDFGRYFICECVQPYAGETCESLQVDRTPPDIMNCPTQTIVVRTTQTHAIVNWPEPTATDDSQFPVRLVSANAAPGALYPVGTSRRVFYNFEDLAGNTATCSFIIQVLSEN</sequence>
<evidence type="ECO:0000313" key="9">
    <source>
        <dbReference type="EMBL" id="KAJ8026231.1"/>
    </source>
</evidence>
<dbReference type="InterPro" id="IPR001881">
    <property type="entry name" value="EGF-like_Ca-bd_dom"/>
</dbReference>
<dbReference type="InterPro" id="IPR043555">
    <property type="entry name" value="SRPX-like"/>
</dbReference>
<feature type="domain" description="EGF-like" evidence="7">
    <location>
        <begin position="656"/>
        <end position="692"/>
    </location>
</feature>
<comment type="caution">
    <text evidence="9">The sequence shown here is derived from an EMBL/GenBank/DDBJ whole genome shotgun (WGS) entry which is preliminary data.</text>
</comment>
<organism evidence="9 10">
    <name type="scientific">Holothuria leucospilota</name>
    <name type="common">Black long sea cucumber</name>
    <name type="synonym">Mertensiothuria leucospilota</name>
    <dbReference type="NCBI Taxonomy" id="206669"/>
    <lineage>
        <taxon>Eukaryota</taxon>
        <taxon>Metazoa</taxon>
        <taxon>Echinodermata</taxon>
        <taxon>Eleutherozoa</taxon>
        <taxon>Echinozoa</taxon>
        <taxon>Holothuroidea</taxon>
        <taxon>Aspidochirotacea</taxon>
        <taxon>Aspidochirotida</taxon>
        <taxon>Holothuriidae</taxon>
        <taxon>Holothuria</taxon>
    </lineage>
</organism>
<dbReference type="PROSITE" id="PS00022">
    <property type="entry name" value="EGF_1"/>
    <property type="match status" value="11"/>
</dbReference>
<keyword evidence="2" id="KW-0732">Signal</keyword>
<feature type="disulfide bond" evidence="6">
    <location>
        <begin position="774"/>
        <end position="783"/>
    </location>
</feature>
<evidence type="ECO:0000256" key="4">
    <source>
        <dbReference type="ARBA" id="ARBA00023157"/>
    </source>
</evidence>
<feature type="disulfide bond" evidence="6">
    <location>
        <begin position="640"/>
        <end position="649"/>
    </location>
</feature>
<dbReference type="PROSITE" id="PS50026">
    <property type="entry name" value="EGF_3"/>
    <property type="match status" value="11"/>
</dbReference>
<dbReference type="PANTHER" id="PTHR46343:SF2">
    <property type="entry name" value="SUSHI_VON WILLEBRAND FACTOR TYPE A_EGF_PENTRAXIN DOMAIN-CONTAINING 1"/>
    <property type="match status" value="1"/>
</dbReference>
<keyword evidence="5" id="KW-0325">Glycoprotein</keyword>
<dbReference type="InterPro" id="IPR013032">
    <property type="entry name" value="EGF-like_CS"/>
</dbReference>
<dbReference type="PROSITE" id="PS50825">
    <property type="entry name" value="HYR"/>
    <property type="match status" value="4"/>
</dbReference>
<feature type="disulfide bond" evidence="6">
    <location>
        <begin position="475"/>
        <end position="484"/>
    </location>
</feature>
<dbReference type="FunFam" id="2.10.25.10:FF:000321">
    <property type="entry name" value="Protein delta homolog 1"/>
    <property type="match status" value="1"/>
</dbReference>
<keyword evidence="10" id="KW-1185">Reference proteome</keyword>
<feature type="disulfide bond" evidence="6">
    <location>
        <begin position="735"/>
        <end position="744"/>
    </location>
</feature>
<feature type="domain" description="EGF-like" evidence="7">
    <location>
        <begin position="748"/>
        <end position="784"/>
    </location>
</feature>
<keyword evidence="4 6" id="KW-1015">Disulfide bond</keyword>
<dbReference type="PROSITE" id="PS00010">
    <property type="entry name" value="ASX_HYDROXYL"/>
    <property type="match status" value="1"/>
</dbReference>
<feature type="disulfide bond" evidence="6">
    <location>
        <begin position="557"/>
        <end position="566"/>
    </location>
</feature>
<evidence type="ECO:0000259" key="7">
    <source>
        <dbReference type="PROSITE" id="PS50026"/>
    </source>
</evidence>
<evidence type="ECO:0000256" key="5">
    <source>
        <dbReference type="ARBA" id="ARBA00023180"/>
    </source>
</evidence>
<protein>
    <submittedName>
        <fullName evidence="9">Neurogenic locus notch-like protein 1</fullName>
    </submittedName>
</protein>
<feature type="domain" description="EGF-like" evidence="7">
    <location>
        <begin position="611"/>
        <end position="650"/>
    </location>
</feature>
<feature type="domain" description="EGF-like" evidence="7">
    <location>
        <begin position="487"/>
        <end position="526"/>
    </location>
</feature>
<dbReference type="SMART" id="SM00179">
    <property type="entry name" value="EGF_CA"/>
    <property type="match status" value="7"/>
</dbReference>
<dbReference type="Pfam" id="PF00008">
    <property type="entry name" value="EGF"/>
    <property type="match status" value="2"/>
</dbReference>
<dbReference type="InterPro" id="IPR000152">
    <property type="entry name" value="EGF-type_Asp/Asn_hydroxyl_site"/>
</dbReference>
<keyword evidence="3" id="KW-0677">Repeat</keyword>
<feature type="disulfide bond" evidence="6">
    <location>
        <begin position="28"/>
        <end position="37"/>
    </location>
</feature>
<feature type="domain" description="EGF-like" evidence="7">
    <location>
        <begin position="407"/>
        <end position="444"/>
    </location>
</feature>
<feature type="disulfide bond" evidence="6">
    <location>
        <begin position="682"/>
        <end position="691"/>
    </location>
</feature>
<feature type="domain" description="EGF-like" evidence="7">
    <location>
        <begin position="569"/>
        <end position="608"/>
    </location>
</feature>
<dbReference type="PANTHER" id="PTHR46343">
    <property type="entry name" value="HYR DOMAIN-CONTAINING PROTEIN"/>
    <property type="match status" value="1"/>
</dbReference>
<dbReference type="Pfam" id="PF12661">
    <property type="entry name" value="hEGF"/>
    <property type="match status" value="1"/>
</dbReference>
<feature type="domain" description="EGF-like" evidence="7">
    <location>
        <begin position="1"/>
        <end position="38"/>
    </location>
</feature>
<dbReference type="OrthoDB" id="283575at2759"/>
<evidence type="ECO:0000256" key="2">
    <source>
        <dbReference type="ARBA" id="ARBA00022729"/>
    </source>
</evidence>
<evidence type="ECO:0000313" key="10">
    <source>
        <dbReference type="Proteomes" id="UP001152320"/>
    </source>
</evidence>
<evidence type="ECO:0000256" key="3">
    <source>
        <dbReference type="ARBA" id="ARBA00022737"/>
    </source>
</evidence>
<feature type="disulfide bond" evidence="6">
    <location>
        <begin position="65"/>
        <end position="74"/>
    </location>
</feature>
<dbReference type="InterPro" id="IPR003410">
    <property type="entry name" value="HYR_dom"/>
</dbReference>
<dbReference type="SUPFAM" id="SSF57196">
    <property type="entry name" value="EGF/Laminin"/>
    <property type="match status" value="9"/>
</dbReference>
<feature type="domain" description="HYR" evidence="8">
    <location>
        <begin position="77"/>
        <end position="160"/>
    </location>
</feature>
<feature type="disulfide bond" evidence="6">
    <location>
        <begin position="516"/>
        <end position="525"/>
    </location>
</feature>
<dbReference type="InterPro" id="IPR000742">
    <property type="entry name" value="EGF"/>
</dbReference>